<feature type="transmembrane region" description="Helical" evidence="8">
    <location>
        <begin position="258"/>
        <end position="276"/>
    </location>
</feature>
<comment type="similarity">
    <text evidence="2 7">Belongs to the major facilitator superfamily. Sugar transporter (TC 2.A.1.1) family.</text>
</comment>
<keyword evidence="3 7" id="KW-0813">Transport</keyword>
<dbReference type="PROSITE" id="PS00216">
    <property type="entry name" value="SUGAR_TRANSPORT_1"/>
    <property type="match status" value="1"/>
</dbReference>
<dbReference type="PROSITE" id="PS50850">
    <property type="entry name" value="MFS"/>
    <property type="match status" value="1"/>
</dbReference>
<dbReference type="InterPro" id="IPR005829">
    <property type="entry name" value="Sugar_transporter_CS"/>
</dbReference>
<dbReference type="SUPFAM" id="SSF103473">
    <property type="entry name" value="MFS general substrate transporter"/>
    <property type="match status" value="1"/>
</dbReference>
<evidence type="ECO:0000256" key="4">
    <source>
        <dbReference type="ARBA" id="ARBA00022692"/>
    </source>
</evidence>
<comment type="caution">
    <text evidence="10">The sequence shown here is derived from an EMBL/GenBank/DDBJ whole genome shotgun (WGS) entry which is preliminary data.</text>
</comment>
<dbReference type="Pfam" id="PF00083">
    <property type="entry name" value="Sugar_tr"/>
    <property type="match status" value="1"/>
</dbReference>
<protein>
    <recommendedName>
        <fullName evidence="9">Major facilitator superfamily (MFS) profile domain-containing protein</fullName>
    </recommendedName>
</protein>
<proteinExistence type="inferred from homology"/>
<feature type="transmembrane region" description="Helical" evidence="8">
    <location>
        <begin position="51"/>
        <end position="70"/>
    </location>
</feature>
<evidence type="ECO:0000313" key="10">
    <source>
        <dbReference type="EMBL" id="KAJ3254622.1"/>
    </source>
</evidence>
<dbReference type="PANTHER" id="PTHR48022">
    <property type="entry name" value="PLASTIDIC GLUCOSE TRANSPORTER 4"/>
    <property type="match status" value="1"/>
</dbReference>
<dbReference type="PANTHER" id="PTHR48022:SF2">
    <property type="entry name" value="PLASTIDIC GLUCOSE TRANSPORTER 4"/>
    <property type="match status" value="1"/>
</dbReference>
<dbReference type="InterPro" id="IPR020846">
    <property type="entry name" value="MFS_dom"/>
</dbReference>
<feature type="transmembrane region" description="Helical" evidence="8">
    <location>
        <begin position="296"/>
        <end position="317"/>
    </location>
</feature>
<feature type="domain" description="Major facilitator superfamily (MFS) profile" evidence="9">
    <location>
        <begin position="10"/>
        <end position="447"/>
    </location>
</feature>
<dbReference type="PRINTS" id="PR00171">
    <property type="entry name" value="SUGRTRNSPORT"/>
</dbReference>
<keyword evidence="11" id="KW-1185">Reference proteome</keyword>
<reference evidence="10" key="1">
    <citation type="submission" date="2020-05" db="EMBL/GenBank/DDBJ databases">
        <title>Phylogenomic resolution of chytrid fungi.</title>
        <authorList>
            <person name="Stajich J.E."/>
            <person name="Amses K."/>
            <person name="Simmons R."/>
            <person name="Seto K."/>
            <person name="Myers J."/>
            <person name="Bonds A."/>
            <person name="Quandt C.A."/>
            <person name="Barry K."/>
            <person name="Liu P."/>
            <person name="Grigoriev I."/>
            <person name="Longcore J.E."/>
            <person name="James T.Y."/>
        </authorList>
    </citation>
    <scope>NUCLEOTIDE SEQUENCE</scope>
    <source>
        <strain evidence="10">PLAUS21</strain>
    </source>
</reference>
<dbReference type="Proteomes" id="UP001210925">
    <property type="component" value="Unassembled WGS sequence"/>
</dbReference>
<gene>
    <name evidence="10" type="ORF">HK103_007032</name>
</gene>
<evidence type="ECO:0000256" key="7">
    <source>
        <dbReference type="RuleBase" id="RU003346"/>
    </source>
</evidence>
<keyword evidence="4 8" id="KW-0812">Transmembrane</keyword>
<dbReference type="Gene3D" id="1.20.1250.20">
    <property type="entry name" value="MFS general substrate transporter like domains"/>
    <property type="match status" value="2"/>
</dbReference>
<accession>A0AAD5UDL7</accession>
<feature type="transmembrane region" description="Helical" evidence="8">
    <location>
        <begin position="356"/>
        <end position="381"/>
    </location>
</feature>
<dbReference type="FunFam" id="1.20.1250.20:FF:000134">
    <property type="entry name" value="MFS sugar transporter protein"/>
    <property type="match status" value="1"/>
</dbReference>
<evidence type="ECO:0000256" key="2">
    <source>
        <dbReference type="ARBA" id="ARBA00010992"/>
    </source>
</evidence>
<dbReference type="InterPro" id="IPR050360">
    <property type="entry name" value="MFS_Sugar_Transporters"/>
</dbReference>
<dbReference type="GO" id="GO:0016020">
    <property type="term" value="C:membrane"/>
    <property type="evidence" value="ECO:0007669"/>
    <property type="project" value="UniProtKB-SubCell"/>
</dbReference>
<name>A0AAD5UDL7_9FUNG</name>
<evidence type="ECO:0000256" key="8">
    <source>
        <dbReference type="SAM" id="Phobius"/>
    </source>
</evidence>
<comment type="subcellular location">
    <subcellularLocation>
        <location evidence="1">Membrane</location>
        <topology evidence="1">Multi-pass membrane protein</topology>
    </subcellularLocation>
</comment>
<feature type="transmembrane region" description="Helical" evidence="8">
    <location>
        <begin position="12"/>
        <end position="31"/>
    </location>
</feature>
<dbReference type="InterPro" id="IPR036259">
    <property type="entry name" value="MFS_trans_sf"/>
</dbReference>
<evidence type="ECO:0000256" key="1">
    <source>
        <dbReference type="ARBA" id="ARBA00004141"/>
    </source>
</evidence>
<evidence type="ECO:0000313" key="11">
    <source>
        <dbReference type="Proteomes" id="UP001210925"/>
    </source>
</evidence>
<sequence length="484" mass="53535">MADLTRVYKVGLVTSIAGLTWGYDSGIISGILNVQSFQDLMGFTPANKTALSGNIASALLYGGIPSYLFLSYLNDNLGRKKTIAISATFFLIGSIFQIFTWNLFSIYLGRGISGFGLAMLVISVAIYNSEISPPLIRGRIIGIQQLMVATGIAISYWVNYAVSVTNVEGEAAFRLPFAFQVVPCITLLIGINFIPESPRWLLSKGKTEEARESLAFVRGLPESSPQLLNELESTAVAIANQEIGPWSEVFGAKNLKRIYVGLTLLIFQQFVGQNLINYFAPTMFKDLGIKGKSADLFATGVIGIVKMVFTFPGLYLIDRVGRRPLLLVSTAIMAVAFFYIGFYSHYLQGSEIDARGYIAVACIYIFMACYGCSWGIVHYVIPGEIYPQHLRARSEVVTAFSDVFNIASTQLSPVFIANLTHGGVYFLYGGFLTFFGIWIFATLPETKGLKLEEVDIVFNSWQRWKPVEKLMEKTTVDIEDKEKP</sequence>
<feature type="transmembrane region" description="Helical" evidence="8">
    <location>
        <begin position="140"/>
        <end position="159"/>
    </location>
</feature>
<evidence type="ECO:0000256" key="6">
    <source>
        <dbReference type="ARBA" id="ARBA00023136"/>
    </source>
</evidence>
<organism evidence="10 11">
    <name type="scientific">Boothiomyces macroporosus</name>
    <dbReference type="NCBI Taxonomy" id="261099"/>
    <lineage>
        <taxon>Eukaryota</taxon>
        <taxon>Fungi</taxon>
        <taxon>Fungi incertae sedis</taxon>
        <taxon>Chytridiomycota</taxon>
        <taxon>Chytridiomycota incertae sedis</taxon>
        <taxon>Chytridiomycetes</taxon>
        <taxon>Rhizophydiales</taxon>
        <taxon>Terramycetaceae</taxon>
        <taxon>Boothiomyces</taxon>
    </lineage>
</organism>
<evidence type="ECO:0000259" key="9">
    <source>
        <dbReference type="PROSITE" id="PS50850"/>
    </source>
</evidence>
<dbReference type="InterPro" id="IPR003663">
    <property type="entry name" value="Sugar/inositol_transpt"/>
</dbReference>
<feature type="transmembrane region" description="Helical" evidence="8">
    <location>
        <begin position="324"/>
        <end position="344"/>
    </location>
</feature>
<dbReference type="GO" id="GO:0005351">
    <property type="term" value="F:carbohydrate:proton symporter activity"/>
    <property type="evidence" value="ECO:0007669"/>
    <property type="project" value="TreeGrafter"/>
</dbReference>
<evidence type="ECO:0000256" key="3">
    <source>
        <dbReference type="ARBA" id="ARBA00022448"/>
    </source>
</evidence>
<feature type="transmembrane region" description="Helical" evidence="8">
    <location>
        <begin position="82"/>
        <end position="101"/>
    </location>
</feature>
<dbReference type="EMBL" id="JADGKB010000081">
    <property type="protein sequence ID" value="KAJ3254622.1"/>
    <property type="molecule type" value="Genomic_DNA"/>
</dbReference>
<feature type="transmembrane region" description="Helical" evidence="8">
    <location>
        <begin position="107"/>
        <end position="128"/>
    </location>
</feature>
<keyword evidence="6 8" id="KW-0472">Membrane</keyword>
<keyword evidence="5 8" id="KW-1133">Transmembrane helix</keyword>
<dbReference type="NCBIfam" id="TIGR00879">
    <property type="entry name" value="SP"/>
    <property type="match status" value="1"/>
</dbReference>
<dbReference type="InterPro" id="IPR005828">
    <property type="entry name" value="MFS_sugar_transport-like"/>
</dbReference>
<dbReference type="AlphaFoldDB" id="A0AAD5UDL7"/>
<feature type="transmembrane region" description="Helical" evidence="8">
    <location>
        <begin position="171"/>
        <end position="194"/>
    </location>
</feature>
<feature type="transmembrane region" description="Helical" evidence="8">
    <location>
        <begin position="425"/>
        <end position="443"/>
    </location>
</feature>
<evidence type="ECO:0000256" key="5">
    <source>
        <dbReference type="ARBA" id="ARBA00022989"/>
    </source>
</evidence>